<evidence type="ECO:0000259" key="6">
    <source>
        <dbReference type="Pfam" id="PF00149"/>
    </source>
</evidence>
<accession>A0A8S9YFW8</accession>
<name>A0A8S9YFW8_9TREM</name>
<dbReference type="PANTHER" id="PTHR13315:SF4">
    <property type="entry name" value="METALLOPHOSPHOESTERASE, ISOFORM E"/>
    <property type="match status" value="1"/>
</dbReference>
<proteinExistence type="predicted"/>
<dbReference type="PROSITE" id="PS51257">
    <property type="entry name" value="PROKAR_LIPOPROTEIN"/>
    <property type="match status" value="1"/>
</dbReference>
<dbReference type="InterPro" id="IPR004843">
    <property type="entry name" value="Calcineurin-like_PHP"/>
</dbReference>
<dbReference type="SUPFAM" id="SSF56300">
    <property type="entry name" value="Metallo-dependent phosphatases"/>
    <property type="match status" value="1"/>
</dbReference>
<comment type="caution">
    <text evidence="7">The sequence shown here is derived from an EMBL/GenBank/DDBJ whole genome shotgun (WGS) entry which is preliminary data.</text>
</comment>
<organism evidence="7 8">
    <name type="scientific">Paragonimus skrjabini miyazakii</name>
    <dbReference type="NCBI Taxonomy" id="59628"/>
    <lineage>
        <taxon>Eukaryota</taxon>
        <taxon>Metazoa</taxon>
        <taxon>Spiralia</taxon>
        <taxon>Lophotrochozoa</taxon>
        <taxon>Platyhelminthes</taxon>
        <taxon>Trematoda</taxon>
        <taxon>Digenea</taxon>
        <taxon>Plagiorchiida</taxon>
        <taxon>Troglotremata</taxon>
        <taxon>Troglotrematidae</taxon>
        <taxon>Paragonimus</taxon>
    </lineage>
</organism>
<keyword evidence="3 5" id="KW-1133">Transmembrane helix</keyword>
<dbReference type="GO" id="GO:0016020">
    <property type="term" value="C:membrane"/>
    <property type="evidence" value="ECO:0007669"/>
    <property type="project" value="UniProtKB-SubCell"/>
</dbReference>
<dbReference type="GO" id="GO:0016787">
    <property type="term" value="F:hydrolase activity"/>
    <property type="evidence" value="ECO:0007669"/>
    <property type="project" value="InterPro"/>
</dbReference>
<comment type="subcellular location">
    <subcellularLocation>
        <location evidence="1">Membrane</location>
        <topology evidence="1">Multi-pass membrane protein</topology>
    </subcellularLocation>
</comment>
<evidence type="ECO:0000256" key="4">
    <source>
        <dbReference type="ARBA" id="ARBA00023136"/>
    </source>
</evidence>
<keyword evidence="4 5" id="KW-0472">Membrane</keyword>
<evidence type="ECO:0000256" key="2">
    <source>
        <dbReference type="ARBA" id="ARBA00022692"/>
    </source>
</evidence>
<evidence type="ECO:0000256" key="5">
    <source>
        <dbReference type="SAM" id="Phobius"/>
    </source>
</evidence>
<dbReference type="EMBL" id="JTDE01021124">
    <property type="protein sequence ID" value="KAF7233357.1"/>
    <property type="molecule type" value="Genomic_DNA"/>
</dbReference>
<evidence type="ECO:0000256" key="3">
    <source>
        <dbReference type="ARBA" id="ARBA00022989"/>
    </source>
</evidence>
<dbReference type="Gene3D" id="3.60.21.10">
    <property type="match status" value="1"/>
</dbReference>
<dbReference type="AlphaFoldDB" id="A0A8S9YFW8"/>
<feature type="transmembrane region" description="Helical" evidence="5">
    <location>
        <begin position="21"/>
        <end position="44"/>
    </location>
</feature>
<keyword evidence="8" id="KW-1185">Reference proteome</keyword>
<feature type="domain" description="Calcineurin-like phosphoesterase" evidence="6">
    <location>
        <begin position="60"/>
        <end position="237"/>
    </location>
</feature>
<evidence type="ECO:0000256" key="1">
    <source>
        <dbReference type="ARBA" id="ARBA00004141"/>
    </source>
</evidence>
<dbReference type="InterPro" id="IPR033308">
    <property type="entry name" value="PGAP5/Cdc1/Ted1"/>
</dbReference>
<feature type="transmembrane region" description="Helical" evidence="5">
    <location>
        <begin position="352"/>
        <end position="371"/>
    </location>
</feature>
<dbReference type="Proteomes" id="UP000822476">
    <property type="component" value="Unassembled WGS sequence"/>
</dbReference>
<feature type="transmembrane region" description="Helical" evidence="5">
    <location>
        <begin position="327"/>
        <end position="346"/>
    </location>
</feature>
<evidence type="ECO:0000313" key="7">
    <source>
        <dbReference type="EMBL" id="KAF7233357.1"/>
    </source>
</evidence>
<reference evidence="7" key="1">
    <citation type="submission" date="2019-07" db="EMBL/GenBank/DDBJ databases">
        <title>Annotation for the trematode Paragonimus miyazaki's.</title>
        <authorList>
            <person name="Choi Y.-J."/>
        </authorList>
    </citation>
    <scope>NUCLEOTIDE SEQUENCE</scope>
    <source>
        <strain evidence="7">Japan</strain>
    </source>
</reference>
<dbReference type="PANTHER" id="PTHR13315">
    <property type="entry name" value="METALLO PHOSPHOESTERASE RELATED"/>
    <property type="match status" value="1"/>
</dbReference>
<dbReference type="Pfam" id="PF00149">
    <property type="entry name" value="Metallophos"/>
    <property type="match status" value="1"/>
</dbReference>
<protein>
    <recommendedName>
        <fullName evidence="6">Calcineurin-like phosphoesterase domain-containing protein</fullName>
    </recommendedName>
</protein>
<dbReference type="GO" id="GO:0005783">
    <property type="term" value="C:endoplasmic reticulum"/>
    <property type="evidence" value="ECO:0007669"/>
    <property type="project" value="TreeGrafter"/>
</dbReference>
<evidence type="ECO:0000313" key="8">
    <source>
        <dbReference type="Proteomes" id="UP000822476"/>
    </source>
</evidence>
<keyword evidence="2 5" id="KW-0812">Transmembrane</keyword>
<gene>
    <name evidence="7" type="ORF">EG68_11722</name>
</gene>
<sequence length="375" mass="43296">MYTKSVVGTYTCPVWTRRARFINVFFLSFACIALVGEFVLPLWANWDLPVSRHSSEDEVRLLLVADPHVQLYHTYWYYGEYFALMDSDRYLRRYFRRVRRLTEPDAILILGDLVDGDNNVSNDIFLHAAERVKQMFISSHSTPCFMIPGDNDIGGEGDDPITDQRTERFKRVFGLLSNSQNIRFVHLHGNTPWNVLTKPVNLNDAHVTILLSHIPDISSQAITDLEPDILISGHDHMASVCRWEQQAGAWRKKQWLIPPDRLQLPTGTFELRLDSTLERRNNKTLVQLGVPSCSCRSGQPHLSAYGLLQVYRNRTIRFTLFKLPNRFHILCAYLFLLTIFLIYIISCLQLKSAVRAIFVCCTTFGSIYFITELLD</sequence>
<dbReference type="InterPro" id="IPR029052">
    <property type="entry name" value="Metallo-depent_PP-like"/>
</dbReference>
<dbReference type="GO" id="GO:0006506">
    <property type="term" value="P:GPI anchor biosynthetic process"/>
    <property type="evidence" value="ECO:0007669"/>
    <property type="project" value="InterPro"/>
</dbReference>
<dbReference type="OrthoDB" id="5977743at2759"/>